<dbReference type="EMBL" id="BOMB01000019">
    <property type="protein sequence ID" value="GID12415.1"/>
    <property type="molecule type" value="Genomic_DNA"/>
</dbReference>
<comment type="caution">
    <text evidence="2">The sequence shown here is derived from an EMBL/GenBank/DDBJ whole genome shotgun (WGS) entry which is preliminary data.</text>
</comment>
<sequence length="380" mass="40687">MGELRKLLQGYVDDGLMPGAVALLAYGDDVEVEAVGSLDVDGGAPMRPDTIVRIASVTKPIVAAALLTLVEEGRLGMDDPVDPWLPELADPVVVRTPTSPVDDVVPAERAITVRDLLTSCPGYGFPSDFALPQLERLFTVQEDGRHPRSFPHPDEWMAALGRIPLLYQPGRTWLYDTASTLQGVLISRVTGAPLPDALAERILGPLGMVDTAFHVPAGKLGRFASYYEPAPDGRLRLVDRPDGEWSTPPVFPLGNGGLVGTVGDWYRFARMLLGGGALDGRRVLSAESVRAMTTNQLGPGQLAESGLFLDGQGWGFGGSVDIHRTHPWNVPGRYGWTGGTGTSAHIVPSTGSVALLYTQVGVTSPVSPGWQLDFWRHAAR</sequence>
<dbReference type="AlphaFoldDB" id="A0A8J3J5B5"/>
<dbReference type="InterPro" id="IPR001466">
    <property type="entry name" value="Beta-lactam-related"/>
</dbReference>
<dbReference type="InterPro" id="IPR050789">
    <property type="entry name" value="Diverse_Enzym_Activities"/>
</dbReference>
<dbReference type="Proteomes" id="UP000612808">
    <property type="component" value="Unassembled WGS sequence"/>
</dbReference>
<proteinExistence type="predicted"/>
<dbReference type="Gene3D" id="3.40.710.10">
    <property type="entry name" value="DD-peptidase/beta-lactamase superfamily"/>
    <property type="match status" value="1"/>
</dbReference>
<keyword evidence="3" id="KW-1185">Reference proteome</keyword>
<feature type="domain" description="Beta-lactamase-related" evidence="1">
    <location>
        <begin position="4"/>
        <end position="361"/>
    </location>
</feature>
<dbReference type="RefSeq" id="WP_203658397.1">
    <property type="nucleotide sequence ID" value="NZ_BAAAZM010000013.1"/>
</dbReference>
<evidence type="ECO:0000313" key="2">
    <source>
        <dbReference type="EMBL" id="GID12415.1"/>
    </source>
</evidence>
<dbReference type="PANTHER" id="PTHR43283">
    <property type="entry name" value="BETA-LACTAMASE-RELATED"/>
    <property type="match status" value="1"/>
</dbReference>
<keyword evidence="2" id="KW-0378">Hydrolase</keyword>
<evidence type="ECO:0000313" key="3">
    <source>
        <dbReference type="Proteomes" id="UP000612808"/>
    </source>
</evidence>
<gene>
    <name evidence="2" type="ORF">Aru02nite_33040</name>
</gene>
<dbReference type="Pfam" id="PF00144">
    <property type="entry name" value="Beta-lactamase"/>
    <property type="match status" value="1"/>
</dbReference>
<evidence type="ECO:0000259" key="1">
    <source>
        <dbReference type="Pfam" id="PF00144"/>
    </source>
</evidence>
<name>A0A8J3J5B5_9ACTN</name>
<dbReference type="PANTHER" id="PTHR43283:SF3">
    <property type="entry name" value="BETA-LACTAMASE FAMILY PROTEIN (AFU_ORTHOLOGUE AFUA_5G07500)"/>
    <property type="match status" value="1"/>
</dbReference>
<protein>
    <submittedName>
        <fullName evidence="2">Serine hydrolase</fullName>
    </submittedName>
</protein>
<accession>A0A8J3J5B5</accession>
<reference evidence="2" key="1">
    <citation type="submission" date="2021-01" db="EMBL/GenBank/DDBJ databases">
        <title>Whole genome shotgun sequence of Actinocatenispora rupis NBRC 107355.</title>
        <authorList>
            <person name="Komaki H."/>
            <person name="Tamura T."/>
        </authorList>
    </citation>
    <scope>NUCLEOTIDE SEQUENCE</scope>
    <source>
        <strain evidence="2">NBRC 107355</strain>
    </source>
</reference>
<dbReference type="SUPFAM" id="SSF56601">
    <property type="entry name" value="beta-lactamase/transpeptidase-like"/>
    <property type="match status" value="1"/>
</dbReference>
<dbReference type="GO" id="GO:0016787">
    <property type="term" value="F:hydrolase activity"/>
    <property type="evidence" value="ECO:0007669"/>
    <property type="project" value="UniProtKB-KW"/>
</dbReference>
<organism evidence="2 3">
    <name type="scientific">Actinocatenispora rupis</name>
    <dbReference type="NCBI Taxonomy" id="519421"/>
    <lineage>
        <taxon>Bacteria</taxon>
        <taxon>Bacillati</taxon>
        <taxon>Actinomycetota</taxon>
        <taxon>Actinomycetes</taxon>
        <taxon>Micromonosporales</taxon>
        <taxon>Micromonosporaceae</taxon>
        <taxon>Actinocatenispora</taxon>
    </lineage>
</organism>
<dbReference type="InterPro" id="IPR012338">
    <property type="entry name" value="Beta-lactam/transpept-like"/>
</dbReference>